<feature type="region of interest" description="Disordered" evidence="1">
    <location>
        <begin position="269"/>
        <end position="292"/>
    </location>
</feature>
<evidence type="ECO:0000256" key="1">
    <source>
        <dbReference type="SAM" id="MobiDB-lite"/>
    </source>
</evidence>
<feature type="compositionally biased region" description="Acidic residues" evidence="1">
    <location>
        <begin position="283"/>
        <end position="292"/>
    </location>
</feature>
<dbReference type="Proteomes" id="UP001209570">
    <property type="component" value="Unassembled WGS sequence"/>
</dbReference>
<protein>
    <submittedName>
        <fullName evidence="2">Uncharacterized protein</fullName>
    </submittedName>
</protein>
<feature type="compositionally biased region" description="Polar residues" evidence="1">
    <location>
        <begin position="159"/>
        <end position="169"/>
    </location>
</feature>
<reference evidence="2" key="1">
    <citation type="submission" date="2021-12" db="EMBL/GenBank/DDBJ databases">
        <title>Prjna785345.</title>
        <authorList>
            <person name="Rujirawat T."/>
            <person name="Krajaejun T."/>
        </authorList>
    </citation>
    <scope>NUCLEOTIDE SEQUENCE</scope>
    <source>
        <strain evidence="2">Pi057C3</strain>
    </source>
</reference>
<keyword evidence="3" id="KW-1185">Reference proteome</keyword>
<feature type="region of interest" description="Disordered" evidence="1">
    <location>
        <begin position="150"/>
        <end position="182"/>
    </location>
</feature>
<dbReference type="AlphaFoldDB" id="A0AAD5Q6U7"/>
<comment type="caution">
    <text evidence="2">The sequence shown here is derived from an EMBL/GenBank/DDBJ whole genome shotgun (WGS) entry which is preliminary data.</text>
</comment>
<evidence type="ECO:0000313" key="3">
    <source>
        <dbReference type="Proteomes" id="UP001209570"/>
    </source>
</evidence>
<feature type="compositionally biased region" description="Polar residues" evidence="1">
    <location>
        <begin position="269"/>
        <end position="278"/>
    </location>
</feature>
<dbReference type="EMBL" id="JAKCXM010000259">
    <property type="protein sequence ID" value="KAJ0397283.1"/>
    <property type="molecule type" value="Genomic_DNA"/>
</dbReference>
<evidence type="ECO:0000313" key="2">
    <source>
        <dbReference type="EMBL" id="KAJ0397283.1"/>
    </source>
</evidence>
<gene>
    <name evidence="2" type="ORF">P43SY_006543</name>
</gene>
<sequence>MPKRKADAWPTSILTDPDVLSLDDEGRFVLCKVCHVHYAVHGGKKPKPMDGLMRWRNMHEDVSRALGSMRKRPLPETFDREDIVVVGAQHVTETEDFSGNNEKVAKKLKSLDDEYDAKVLKHPEVFCDRRSDTYKQYWGTLRDVYNRANNPAPPPQNAMNTVSNGSKTLPSLRAGSSEESAKPMVVHDQALINAIDRLTGVISKQYSERLSQDSSAMQESLHHLTQAVDGLRMHQESAFARLIQLHEQKLQIMEAVLQHKLRKESARSLANNLPTEPSHQPGEEEEQEDDDDIEAARPIRLEYPRQMRGLLQQHAEIEREKSFRTNFCRRLTEHLAQGSYRRPDSASDGEFVPARVQVSLSEQSRRLQDACDRLRRYVEVKSDPASEGMQKALNQPSVTTLYPLYCRLKLASKLLKTLKCEAEFLAGRMPTRPTLSQCFAGPSVMPKSSHHAMSSITCYVFFGWSIPSFSEMDDHSVP</sequence>
<accession>A0AAD5Q6U7</accession>
<organism evidence="2 3">
    <name type="scientific">Pythium insidiosum</name>
    <name type="common">Pythiosis disease agent</name>
    <dbReference type="NCBI Taxonomy" id="114742"/>
    <lineage>
        <taxon>Eukaryota</taxon>
        <taxon>Sar</taxon>
        <taxon>Stramenopiles</taxon>
        <taxon>Oomycota</taxon>
        <taxon>Peronosporomycetes</taxon>
        <taxon>Pythiales</taxon>
        <taxon>Pythiaceae</taxon>
        <taxon>Pythium</taxon>
    </lineage>
</organism>
<proteinExistence type="predicted"/>
<name>A0AAD5Q6U7_PYTIN</name>